<evidence type="ECO:0008006" key="4">
    <source>
        <dbReference type="Google" id="ProtNLM"/>
    </source>
</evidence>
<dbReference type="Proteomes" id="UP000184225">
    <property type="component" value="Unassembled WGS sequence"/>
</dbReference>
<dbReference type="STRING" id="579105.SAMN04488096_102172"/>
<dbReference type="Pfam" id="PF14060">
    <property type="entry name" value="DUF4252"/>
    <property type="match status" value="1"/>
</dbReference>
<keyword evidence="3" id="KW-1185">Reference proteome</keyword>
<dbReference type="OrthoDB" id="705638at2"/>
<keyword evidence="1" id="KW-0732">Signal</keyword>
<dbReference type="AlphaFoldDB" id="A0A1M6BQZ5"/>
<sequence>MKKLIVLIALVLFPVLTQAQSFSKYADMKGVSSMVMTSEMFKLLADIDFESEDEEVKRYIKLIENLNDIKVLTTEDASISAKMQADVKTYLTSASMNELMSFKDDGKEVKFYSKPGSAKGAVSQLFMFMKGMEDGKPITVIMSITGDIDLKEVSKLAQDLKVPGAEQLEKVNEK</sequence>
<dbReference type="RefSeq" id="WP_073148335.1">
    <property type="nucleotide sequence ID" value="NZ_FQYY01000002.1"/>
</dbReference>
<accession>A0A1M6BQZ5</accession>
<reference evidence="2 3" key="1">
    <citation type="submission" date="2016-11" db="EMBL/GenBank/DDBJ databases">
        <authorList>
            <person name="Jaros S."/>
            <person name="Januszkiewicz K."/>
            <person name="Wedrychowicz H."/>
        </authorList>
    </citation>
    <scope>NUCLEOTIDE SEQUENCE [LARGE SCALE GENOMIC DNA]</scope>
    <source>
        <strain evidence="2 3">DSM 21425</strain>
    </source>
</reference>
<dbReference type="InterPro" id="IPR025348">
    <property type="entry name" value="DUF4252"/>
</dbReference>
<feature type="chain" id="PRO_5012025341" description="DUF4252 domain-containing protein" evidence="1">
    <location>
        <begin position="20"/>
        <end position="174"/>
    </location>
</feature>
<dbReference type="EMBL" id="FQYY01000002">
    <property type="protein sequence ID" value="SHI51003.1"/>
    <property type="molecule type" value="Genomic_DNA"/>
</dbReference>
<proteinExistence type="predicted"/>
<gene>
    <name evidence="2" type="ORF">SAMN04488096_102172</name>
</gene>
<protein>
    <recommendedName>
        <fullName evidence="4">DUF4252 domain-containing protein</fullName>
    </recommendedName>
</protein>
<feature type="signal peptide" evidence="1">
    <location>
        <begin position="1"/>
        <end position="19"/>
    </location>
</feature>
<evidence type="ECO:0000313" key="2">
    <source>
        <dbReference type="EMBL" id="SHI51003.1"/>
    </source>
</evidence>
<evidence type="ECO:0000256" key="1">
    <source>
        <dbReference type="SAM" id="SignalP"/>
    </source>
</evidence>
<name>A0A1M6BQZ5_9FLAO</name>
<organism evidence="2 3">
    <name type="scientific">Mesonia phycicola</name>
    <dbReference type="NCBI Taxonomy" id="579105"/>
    <lineage>
        <taxon>Bacteria</taxon>
        <taxon>Pseudomonadati</taxon>
        <taxon>Bacteroidota</taxon>
        <taxon>Flavobacteriia</taxon>
        <taxon>Flavobacteriales</taxon>
        <taxon>Flavobacteriaceae</taxon>
        <taxon>Mesonia</taxon>
    </lineage>
</organism>
<evidence type="ECO:0000313" key="3">
    <source>
        <dbReference type="Proteomes" id="UP000184225"/>
    </source>
</evidence>